<dbReference type="PANTHER" id="PTHR23028">
    <property type="entry name" value="ACETYLTRANSFERASE"/>
    <property type="match status" value="1"/>
</dbReference>
<dbReference type="InterPro" id="IPR050879">
    <property type="entry name" value="Acyltransferase_3"/>
</dbReference>
<comment type="caution">
    <text evidence="3">The sequence shown here is derived from an EMBL/GenBank/DDBJ whole genome shotgun (WGS) entry which is preliminary data.</text>
</comment>
<dbReference type="EMBL" id="BMDU01000006">
    <property type="protein sequence ID" value="GFZ95709.1"/>
    <property type="molecule type" value="Genomic_DNA"/>
</dbReference>
<keyword evidence="4" id="KW-1185">Reference proteome</keyword>
<dbReference type="Pfam" id="PF01757">
    <property type="entry name" value="Acyl_transf_3"/>
    <property type="match status" value="1"/>
</dbReference>
<dbReference type="Proteomes" id="UP000628109">
    <property type="component" value="Unassembled WGS sequence"/>
</dbReference>
<organism evidence="3 4">
    <name type="scientific">Sphingobium fuliginis (strain ATCC 27551)</name>
    <dbReference type="NCBI Taxonomy" id="336203"/>
    <lineage>
        <taxon>Bacteria</taxon>
        <taxon>Pseudomonadati</taxon>
        <taxon>Pseudomonadota</taxon>
        <taxon>Alphaproteobacteria</taxon>
        <taxon>Sphingomonadales</taxon>
        <taxon>Sphingomonadaceae</taxon>
        <taxon>Sphingobium</taxon>
    </lineage>
</organism>
<reference evidence="4" key="1">
    <citation type="journal article" date="2019" name="Int. J. Syst. Evol. Microbiol.">
        <title>The Global Catalogue of Microorganisms (GCM) 10K type strain sequencing project: providing services to taxonomists for standard genome sequencing and annotation.</title>
        <authorList>
            <consortium name="The Broad Institute Genomics Platform"/>
            <consortium name="The Broad Institute Genome Sequencing Center for Infectious Disease"/>
            <person name="Wu L."/>
            <person name="Ma J."/>
        </authorList>
    </citation>
    <scope>NUCLEOTIDE SEQUENCE [LARGE SCALE GENOMIC DNA]</scope>
    <source>
        <strain evidence="4">CCM 7327</strain>
    </source>
</reference>
<gene>
    <name evidence="3" type="ORF">GCM10019071_27490</name>
</gene>
<accession>A0ABQ1F1C5</accession>
<evidence type="ECO:0000259" key="2">
    <source>
        <dbReference type="Pfam" id="PF01757"/>
    </source>
</evidence>
<feature type="transmembrane region" description="Helical" evidence="1">
    <location>
        <begin position="152"/>
        <end position="171"/>
    </location>
</feature>
<protein>
    <recommendedName>
        <fullName evidence="2">Acyltransferase 3 domain-containing protein</fullName>
    </recommendedName>
</protein>
<keyword evidence="1" id="KW-0472">Membrane</keyword>
<proteinExistence type="predicted"/>
<evidence type="ECO:0000313" key="3">
    <source>
        <dbReference type="EMBL" id="GFZ95709.1"/>
    </source>
</evidence>
<feature type="transmembrane region" description="Helical" evidence="1">
    <location>
        <begin position="100"/>
        <end position="121"/>
    </location>
</feature>
<name>A0ABQ1F1C5_SPHSA</name>
<dbReference type="PANTHER" id="PTHR23028:SF53">
    <property type="entry name" value="ACYL_TRANSF_3 DOMAIN-CONTAINING PROTEIN"/>
    <property type="match status" value="1"/>
</dbReference>
<keyword evidence="1" id="KW-0812">Transmembrane</keyword>
<evidence type="ECO:0000256" key="1">
    <source>
        <dbReference type="SAM" id="Phobius"/>
    </source>
</evidence>
<evidence type="ECO:0000313" key="4">
    <source>
        <dbReference type="Proteomes" id="UP000628109"/>
    </source>
</evidence>
<feature type="transmembrane region" description="Helical" evidence="1">
    <location>
        <begin position="66"/>
        <end position="88"/>
    </location>
</feature>
<dbReference type="InterPro" id="IPR002656">
    <property type="entry name" value="Acyl_transf_3_dom"/>
</dbReference>
<feature type="transmembrane region" description="Helical" evidence="1">
    <location>
        <begin position="127"/>
        <end position="145"/>
    </location>
</feature>
<keyword evidence="1" id="KW-1133">Transmembrane helix</keyword>
<feature type="domain" description="Acyltransferase 3" evidence="2">
    <location>
        <begin position="4"/>
        <end position="207"/>
    </location>
</feature>
<feature type="transmembrane region" description="Helical" evidence="1">
    <location>
        <begin position="33"/>
        <end position="54"/>
    </location>
</feature>
<sequence length="237" mass="26667">MVHYSLNGPSWSLSDELFFYALFPWLLKWREPVLRAVFIAGMVLIVAGSCFTALRVAGYSPWVDWIFYVFPLTRLFEFIAGILLCRAWRSGIGRRWATSATEALAVISLPATMVAVEWFAVPLAFRYQLIFLPPMAVLILIFAHGQGALSHLLRQPGLQSLGAASFALYLVHRPMITFMERWSGGGAASDIALATAMLLMAMLASILGFALLDRPVQHWLRRRETFTVKRKAFAIRQ</sequence>
<feature type="transmembrane region" description="Helical" evidence="1">
    <location>
        <begin position="191"/>
        <end position="212"/>
    </location>
</feature>